<name>A0A1L3FCU7_BRAJP</name>
<evidence type="ECO:0000313" key="2">
    <source>
        <dbReference type="EMBL" id="APG11129.1"/>
    </source>
</evidence>
<feature type="chain" id="PRO_5012430822" evidence="1">
    <location>
        <begin position="21"/>
        <end position="100"/>
    </location>
</feature>
<feature type="signal peptide" evidence="1">
    <location>
        <begin position="1"/>
        <end position="20"/>
    </location>
</feature>
<reference evidence="2 3" key="1">
    <citation type="submission" date="2016-11" db="EMBL/GenBank/DDBJ databases">
        <title>Complete Genome Sequence of Bradyrhizobium sp. strain J5, an isolated from soybean nodule in Hokkaido.</title>
        <authorList>
            <person name="Kanehara K."/>
        </authorList>
    </citation>
    <scope>NUCLEOTIDE SEQUENCE [LARGE SCALE GENOMIC DNA]</scope>
    <source>
        <strain evidence="2 3">J5</strain>
    </source>
</reference>
<gene>
    <name evidence="2" type="ORF">BKD09_22620</name>
</gene>
<dbReference type="Proteomes" id="UP000181962">
    <property type="component" value="Chromosome"/>
</dbReference>
<dbReference type="OrthoDB" id="8243872at2"/>
<evidence type="ECO:0000313" key="3">
    <source>
        <dbReference type="Proteomes" id="UP000181962"/>
    </source>
</evidence>
<proteinExistence type="predicted"/>
<sequence length="100" mass="10938">MKAIALGALGAALVAAAAPAAPLNGTTIGSAEISDVDQVGLICNEYYGRCWRTRGRYVLRYFDDPSYFPGRGYNYYAGPGYYDRGYGGYYVGPRFTIRAR</sequence>
<dbReference type="AlphaFoldDB" id="A0A1L3FCU7"/>
<dbReference type="EMBL" id="CP017637">
    <property type="protein sequence ID" value="APG11129.1"/>
    <property type="molecule type" value="Genomic_DNA"/>
</dbReference>
<protein>
    <submittedName>
        <fullName evidence="2">Uncharacterized protein</fullName>
    </submittedName>
</protein>
<dbReference type="RefSeq" id="WP_071912814.1">
    <property type="nucleotide sequence ID" value="NZ_CP017637.1"/>
</dbReference>
<organism evidence="2 3">
    <name type="scientific">Bradyrhizobium japonicum</name>
    <dbReference type="NCBI Taxonomy" id="375"/>
    <lineage>
        <taxon>Bacteria</taxon>
        <taxon>Pseudomonadati</taxon>
        <taxon>Pseudomonadota</taxon>
        <taxon>Alphaproteobacteria</taxon>
        <taxon>Hyphomicrobiales</taxon>
        <taxon>Nitrobacteraceae</taxon>
        <taxon>Bradyrhizobium</taxon>
    </lineage>
</organism>
<evidence type="ECO:0000256" key="1">
    <source>
        <dbReference type="SAM" id="SignalP"/>
    </source>
</evidence>
<accession>A0A1L3FCU7</accession>
<keyword evidence="1" id="KW-0732">Signal</keyword>